<dbReference type="EMBL" id="KB301364">
    <property type="protein sequence ID" value="ELU05626.1"/>
    <property type="molecule type" value="Genomic_DNA"/>
</dbReference>
<name>R7UQF1_CAPTE</name>
<feature type="compositionally biased region" description="Polar residues" evidence="1">
    <location>
        <begin position="104"/>
        <end position="113"/>
    </location>
</feature>
<reference evidence="4" key="1">
    <citation type="submission" date="2012-12" db="EMBL/GenBank/DDBJ databases">
        <authorList>
            <person name="Hellsten U."/>
            <person name="Grimwood J."/>
            <person name="Chapman J.A."/>
            <person name="Shapiro H."/>
            <person name="Aerts A."/>
            <person name="Otillar R.P."/>
            <person name="Terry A.Y."/>
            <person name="Boore J.L."/>
            <person name="Simakov O."/>
            <person name="Marletaz F."/>
            <person name="Cho S.-J."/>
            <person name="Edsinger-Gonzales E."/>
            <person name="Havlak P."/>
            <person name="Kuo D.-H."/>
            <person name="Larsson T."/>
            <person name="Lv J."/>
            <person name="Arendt D."/>
            <person name="Savage R."/>
            <person name="Osoegawa K."/>
            <person name="de Jong P."/>
            <person name="Lindberg D.R."/>
            <person name="Seaver E.C."/>
            <person name="Weisblat D.A."/>
            <person name="Putnam N.H."/>
            <person name="Grigoriev I.V."/>
            <person name="Rokhsar D.S."/>
        </authorList>
    </citation>
    <scope>NUCLEOTIDE SEQUENCE</scope>
    <source>
        <strain evidence="4">I ESC-2004</strain>
    </source>
</reference>
<protein>
    <recommendedName>
        <fullName evidence="5">RRM domain-containing protein</fullName>
    </recommendedName>
</protein>
<dbReference type="Proteomes" id="UP000014760">
    <property type="component" value="Unassembled WGS sequence"/>
</dbReference>
<organism evidence="2">
    <name type="scientific">Capitella teleta</name>
    <name type="common">Polychaete worm</name>
    <dbReference type="NCBI Taxonomy" id="283909"/>
    <lineage>
        <taxon>Eukaryota</taxon>
        <taxon>Metazoa</taxon>
        <taxon>Spiralia</taxon>
        <taxon>Lophotrochozoa</taxon>
        <taxon>Annelida</taxon>
        <taxon>Polychaeta</taxon>
        <taxon>Sedentaria</taxon>
        <taxon>Scolecida</taxon>
        <taxon>Capitellidae</taxon>
        <taxon>Capitella</taxon>
    </lineage>
</organism>
<sequence>MRRKQGAEPKRKELEKKIEQKVPQSIPIRQPPPSTQRLPVAPQTQAPRPRFQQQQTQRFQQQPHPFRQQHQRQQFPSQQQRFQSQPQQQQRYNQQQREPKTRHLQTLTPTHGNPHSYPHQQQHQQQQQYQQQGNQQQQFYNNDNPSYANNNQQYNQQNNQQRMGRGGYQNQRVIKQINMLPEDAMPQQSYQQPPQRTIIPPRQRPNNNRTVVMLNEGGGGDNQSTCLVSNLSMSTNLGRVNNMASSCGRVLRVNQQPGPNGQRNIKVMFEDPRGAREFVSRFNRSLTFKTPWFDLGFFLIQPSKLHGLTLVSHLIDLQGNLGFFLIQPSTPWCHLPTLSDLGVFLKYDYN</sequence>
<reference evidence="3" key="3">
    <citation type="submission" date="2015-06" db="UniProtKB">
        <authorList>
            <consortium name="EnsemblMetazoa"/>
        </authorList>
    </citation>
    <scope>IDENTIFICATION</scope>
</reference>
<proteinExistence type="predicted"/>
<feature type="compositionally biased region" description="Low complexity" evidence="1">
    <location>
        <begin position="42"/>
        <end position="96"/>
    </location>
</feature>
<evidence type="ECO:0000313" key="2">
    <source>
        <dbReference type="EMBL" id="ELU05626.1"/>
    </source>
</evidence>
<gene>
    <name evidence="2" type="ORF">CAPTEDRAFT_228999</name>
</gene>
<dbReference type="EMBL" id="AMQN01001298">
    <property type="status" value="NOT_ANNOTATED_CDS"/>
    <property type="molecule type" value="Genomic_DNA"/>
</dbReference>
<dbReference type="EnsemblMetazoa" id="CapteT228999">
    <property type="protein sequence ID" value="CapteP228999"/>
    <property type="gene ID" value="CapteG228999"/>
</dbReference>
<feature type="compositionally biased region" description="Low complexity" evidence="1">
    <location>
        <begin position="191"/>
        <end position="206"/>
    </location>
</feature>
<keyword evidence="4" id="KW-1185">Reference proteome</keyword>
<feature type="compositionally biased region" description="Basic and acidic residues" evidence="1">
    <location>
        <begin position="1"/>
        <end position="20"/>
    </location>
</feature>
<feature type="region of interest" description="Disordered" evidence="1">
    <location>
        <begin position="1"/>
        <end position="152"/>
    </location>
</feature>
<accession>R7UQF1</accession>
<evidence type="ECO:0000313" key="3">
    <source>
        <dbReference type="EnsemblMetazoa" id="CapteP228999"/>
    </source>
</evidence>
<dbReference type="SUPFAM" id="SSF54928">
    <property type="entry name" value="RNA-binding domain, RBD"/>
    <property type="match status" value="1"/>
</dbReference>
<feature type="compositionally biased region" description="Low complexity" evidence="1">
    <location>
        <begin position="120"/>
        <end position="152"/>
    </location>
</feature>
<dbReference type="GO" id="GO:0003676">
    <property type="term" value="F:nucleic acid binding"/>
    <property type="evidence" value="ECO:0007669"/>
    <property type="project" value="InterPro"/>
</dbReference>
<dbReference type="HOGENOM" id="CLU_792845_0_0_1"/>
<dbReference type="AlphaFoldDB" id="R7UQF1"/>
<evidence type="ECO:0000256" key="1">
    <source>
        <dbReference type="SAM" id="MobiDB-lite"/>
    </source>
</evidence>
<evidence type="ECO:0008006" key="5">
    <source>
        <dbReference type="Google" id="ProtNLM"/>
    </source>
</evidence>
<evidence type="ECO:0000313" key="4">
    <source>
        <dbReference type="Proteomes" id="UP000014760"/>
    </source>
</evidence>
<dbReference type="InterPro" id="IPR035979">
    <property type="entry name" value="RBD_domain_sf"/>
</dbReference>
<feature type="region of interest" description="Disordered" evidence="1">
    <location>
        <begin position="185"/>
        <end position="206"/>
    </location>
</feature>
<reference evidence="2 4" key="2">
    <citation type="journal article" date="2013" name="Nature">
        <title>Insights into bilaterian evolution from three spiralian genomes.</title>
        <authorList>
            <person name="Simakov O."/>
            <person name="Marletaz F."/>
            <person name="Cho S.J."/>
            <person name="Edsinger-Gonzales E."/>
            <person name="Havlak P."/>
            <person name="Hellsten U."/>
            <person name="Kuo D.H."/>
            <person name="Larsson T."/>
            <person name="Lv J."/>
            <person name="Arendt D."/>
            <person name="Savage R."/>
            <person name="Osoegawa K."/>
            <person name="de Jong P."/>
            <person name="Grimwood J."/>
            <person name="Chapman J.A."/>
            <person name="Shapiro H."/>
            <person name="Aerts A."/>
            <person name="Otillar R.P."/>
            <person name="Terry A.Y."/>
            <person name="Boore J.L."/>
            <person name="Grigoriev I.V."/>
            <person name="Lindberg D.R."/>
            <person name="Seaver E.C."/>
            <person name="Weisblat D.A."/>
            <person name="Putnam N.H."/>
            <person name="Rokhsar D.S."/>
        </authorList>
    </citation>
    <scope>NUCLEOTIDE SEQUENCE</scope>
    <source>
        <strain evidence="2 4">I ESC-2004</strain>
    </source>
</reference>